<gene>
    <name evidence="1" type="ORF">KME25_06350</name>
</gene>
<accession>A0A951U897</accession>
<comment type="caution">
    <text evidence="1">The sequence shown here is derived from an EMBL/GenBank/DDBJ whole genome shotgun (WGS) entry which is preliminary data.</text>
</comment>
<name>A0A951U897_9CYAN</name>
<organism evidence="1 2">
    <name type="scientific">Symplocastrum torsivum CPER-KK1</name>
    <dbReference type="NCBI Taxonomy" id="450513"/>
    <lineage>
        <taxon>Bacteria</taxon>
        <taxon>Bacillati</taxon>
        <taxon>Cyanobacteriota</taxon>
        <taxon>Cyanophyceae</taxon>
        <taxon>Oscillatoriophycideae</taxon>
        <taxon>Oscillatoriales</taxon>
        <taxon>Microcoleaceae</taxon>
        <taxon>Symplocastrum</taxon>
    </lineage>
</organism>
<dbReference type="Gene3D" id="1.10.30.50">
    <property type="match status" value="1"/>
</dbReference>
<reference evidence="1" key="1">
    <citation type="submission" date="2021-05" db="EMBL/GenBank/DDBJ databases">
        <authorList>
            <person name="Pietrasiak N."/>
            <person name="Ward R."/>
            <person name="Stajich J.E."/>
            <person name="Kurbessoian T."/>
        </authorList>
    </citation>
    <scope>NUCLEOTIDE SEQUENCE</scope>
    <source>
        <strain evidence="1">CPER-KK1</strain>
    </source>
</reference>
<sequence length="228" mass="26628">MRYIRKGDEPESFTAWKERQKNRGNPLTWKAFRRRVTVKNDVYDALLWEQGYVCCYCGMQITRDTSHFEHFKPKSNITYAHQVLDYRNLLVSCKGESEDSEESEEEHRVPVHCGHKKDKWYDEQLMVSPLDVNCASFFRYSASGEILPTDEPDKQEAAKTTIEKLGLDIEKLRLIRSAAIDGALLAIEGLTDEEIQRFSQDFEQLNDQGKYQPFCFAIAYILKQYFVT</sequence>
<protein>
    <submittedName>
        <fullName evidence="1">TIGR02646 family protein</fullName>
    </submittedName>
</protein>
<reference evidence="1" key="2">
    <citation type="journal article" date="2022" name="Microbiol. Resour. Announc.">
        <title>Metagenome Sequencing to Explore Phylogenomics of Terrestrial Cyanobacteria.</title>
        <authorList>
            <person name="Ward R.D."/>
            <person name="Stajich J.E."/>
            <person name="Johansen J.R."/>
            <person name="Huntemann M."/>
            <person name="Clum A."/>
            <person name="Foster B."/>
            <person name="Foster B."/>
            <person name="Roux S."/>
            <person name="Palaniappan K."/>
            <person name="Varghese N."/>
            <person name="Mukherjee S."/>
            <person name="Reddy T.B.K."/>
            <person name="Daum C."/>
            <person name="Copeland A."/>
            <person name="Chen I.A."/>
            <person name="Ivanova N.N."/>
            <person name="Kyrpides N.C."/>
            <person name="Shapiro N."/>
            <person name="Eloe-Fadrosh E.A."/>
            <person name="Pietrasiak N."/>
        </authorList>
    </citation>
    <scope>NUCLEOTIDE SEQUENCE</scope>
    <source>
        <strain evidence="1">CPER-KK1</strain>
    </source>
</reference>
<dbReference type="Proteomes" id="UP000753908">
    <property type="component" value="Unassembled WGS sequence"/>
</dbReference>
<dbReference type="EMBL" id="JAHHIF010000006">
    <property type="protein sequence ID" value="MBW4544048.1"/>
    <property type="molecule type" value="Genomic_DNA"/>
</dbReference>
<evidence type="ECO:0000313" key="2">
    <source>
        <dbReference type="Proteomes" id="UP000753908"/>
    </source>
</evidence>
<proteinExistence type="predicted"/>
<dbReference type="NCBIfam" id="TIGR02646">
    <property type="entry name" value="retron system putative HNH endonuclease"/>
    <property type="match status" value="1"/>
</dbReference>
<dbReference type="AlphaFoldDB" id="A0A951U897"/>
<dbReference type="InterPro" id="IPR013467">
    <property type="entry name" value="HNH78-like"/>
</dbReference>
<evidence type="ECO:0000313" key="1">
    <source>
        <dbReference type="EMBL" id="MBW4544048.1"/>
    </source>
</evidence>